<evidence type="ECO:0000256" key="5">
    <source>
        <dbReference type="ARBA" id="ARBA00022741"/>
    </source>
</evidence>
<dbReference type="InterPro" id="IPR036457">
    <property type="entry name" value="PPM-type-like_dom_sf"/>
</dbReference>
<keyword evidence="10" id="KW-0904">Protein phosphatase</keyword>
<evidence type="ECO:0000256" key="9">
    <source>
        <dbReference type="ARBA" id="ARBA00022842"/>
    </source>
</evidence>
<evidence type="ECO:0000256" key="11">
    <source>
        <dbReference type="ARBA" id="ARBA00023211"/>
    </source>
</evidence>
<dbReference type="InterPro" id="IPR029016">
    <property type="entry name" value="GAF-like_dom_sf"/>
</dbReference>
<dbReference type="SMART" id="SM00331">
    <property type="entry name" value="PP2C_SIG"/>
    <property type="match status" value="1"/>
</dbReference>
<dbReference type="SMART" id="SM00091">
    <property type="entry name" value="PAS"/>
    <property type="match status" value="1"/>
</dbReference>
<evidence type="ECO:0000256" key="6">
    <source>
        <dbReference type="ARBA" id="ARBA00022777"/>
    </source>
</evidence>
<dbReference type="EMBL" id="CP108195">
    <property type="protein sequence ID" value="WTS17116.1"/>
    <property type="molecule type" value="Genomic_DNA"/>
</dbReference>
<protein>
    <recommendedName>
        <fullName evidence="1">protein-serine/threonine phosphatase</fullName>
        <ecNumber evidence="1">3.1.3.16</ecNumber>
    </recommendedName>
    <alternativeName>
        <fullName evidence="15">Protein-serine/threonine phosphatase</fullName>
    </alternativeName>
    <alternativeName>
        <fullName evidence="14">Serine/threonine-protein kinase</fullName>
    </alternativeName>
</protein>
<organism evidence="18">
    <name type="scientific">Streptomyces sp. NBC_00119</name>
    <dbReference type="NCBI Taxonomy" id="2975659"/>
    <lineage>
        <taxon>Bacteria</taxon>
        <taxon>Bacillati</taxon>
        <taxon>Actinomycetota</taxon>
        <taxon>Actinomycetes</taxon>
        <taxon>Kitasatosporales</taxon>
        <taxon>Streptomycetaceae</taxon>
        <taxon>Streptomyces</taxon>
    </lineage>
</organism>
<keyword evidence="4" id="KW-0479">Metal-binding</keyword>
<keyword evidence="2" id="KW-0597">Phosphoprotein</keyword>
<evidence type="ECO:0000256" key="3">
    <source>
        <dbReference type="ARBA" id="ARBA00022679"/>
    </source>
</evidence>
<evidence type="ECO:0000256" key="15">
    <source>
        <dbReference type="ARBA" id="ARBA00081350"/>
    </source>
</evidence>
<dbReference type="InterPro" id="IPR035965">
    <property type="entry name" value="PAS-like_dom_sf"/>
</dbReference>
<keyword evidence="11" id="KW-0464">Manganese</keyword>
<keyword evidence="7" id="KW-0378">Hydrolase</keyword>
<sequence length="717" mass="75215">MVNGEDLQPAAVQDLLDQIVARTVAATGAHAGAFFLLEPGGEVLVLDATLGMPTGFVSLLRRIRVSAVTEGPLAEAILQRHLVWVGCGEEFAGRYPHLALTFPFLGAVAATPIVAGSRVWGAMLLVFSQKSPALDARARGRFTTAARCIAVLLQDAAEAGHCVQPGLTARLLPPTPAHPSSPAHPQAAADFIAALPEGACRLDVRGRITFADRTAADLLGVSLPHLLGARVWEAVPWLAPAPYRLRYQVALASQLPTSYTVKQPRTGRELLLQFYPDRTGVSLRISVPAAAAHSRDELALGTGAAPGPADLDSHHHIMQLSGGLAAAASVDEVVEQVAGHLSVALHAHGFVLLVAEAGRVRVVGRHGVSPELVDLFDHAPLTSDLPLPGLTAGAPSWGLTQGVPSFFADPDELRAAYPESASIDDGMSAWAWLPLMAFGQYFGVCVVGYQQPRSFSLQERATLTAVSALISQALDRARQYDANRQLAEGLQAGLLPRTLPAMHGLDVAARYLPASHGMEVGGDFYDLIRLSDTEAAAVIADVQGHGVGAAGLMGELRTAVHAYAVASATSGEVLARTNHLFNELDPGLLASCLYAHIDPVRHSAQLATAGHCPPLLRHPDLHTDILAAPPGPLLGVDPAAEYPTADIPLSPGTLLLLYTDGLIETPGTDPETALTDLAAVLSKATGPLDDIVDTLLAHAQPSGDRADDTALLLLKVY</sequence>
<dbReference type="GO" id="GO:0016301">
    <property type="term" value="F:kinase activity"/>
    <property type="evidence" value="ECO:0007669"/>
    <property type="project" value="UniProtKB-KW"/>
</dbReference>
<dbReference type="Pfam" id="PF07228">
    <property type="entry name" value="SpoIIE"/>
    <property type="match status" value="1"/>
</dbReference>
<dbReference type="Pfam" id="PF13185">
    <property type="entry name" value="GAF_2"/>
    <property type="match status" value="2"/>
</dbReference>
<feature type="domain" description="PPM-type phosphatase" evidence="17">
    <location>
        <begin position="502"/>
        <end position="716"/>
    </location>
</feature>
<feature type="domain" description="PAS" evidence="16">
    <location>
        <begin position="186"/>
        <end position="252"/>
    </location>
</feature>
<name>A0AAU1UJ59_9ACTN</name>
<evidence type="ECO:0000256" key="2">
    <source>
        <dbReference type="ARBA" id="ARBA00022553"/>
    </source>
</evidence>
<keyword evidence="5" id="KW-0547">Nucleotide-binding</keyword>
<proteinExistence type="predicted"/>
<dbReference type="PANTHER" id="PTHR43156">
    <property type="entry name" value="STAGE II SPORULATION PROTEIN E-RELATED"/>
    <property type="match status" value="1"/>
</dbReference>
<gene>
    <name evidence="18" type="ORF">OHU69_42410</name>
</gene>
<dbReference type="InterPro" id="IPR000014">
    <property type="entry name" value="PAS"/>
</dbReference>
<dbReference type="Gene3D" id="3.30.450.20">
    <property type="entry name" value="PAS domain"/>
    <property type="match status" value="1"/>
</dbReference>
<evidence type="ECO:0000256" key="12">
    <source>
        <dbReference type="ARBA" id="ARBA00047761"/>
    </source>
</evidence>
<reference evidence="18" key="1">
    <citation type="submission" date="2022-10" db="EMBL/GenBank/DDBJ databases">
        <title>The complete genomes of actinobacterial strains from the NBC collection.</title>
        <authorList>
            <person name="Joergensen T.S."/>
            <person name="Alvarez Arevalo M."/>
            <person name="Sterndorff E.B."/>
            <person name="Faurdal D."/>
            <person name="Vuksanovic O."/>
            <person name="Mourched A.-S."/>
            <person name="Charusanti P."/>
            <person name="Shaw S."/>
            <person name="Blin K."/>
            <person name="Weber T."/>
        </authorList>
    </citation>
    <scope>NUCLEOTIDE SEQUENCE</scope>
    <source>
        <strain evidence="18">NBC_00119</strain>
    </source>
</reference>
<evidence type="ECO:0000256" key="1">
    <source>
        <dbReference type="ARBA" id="ARBA00013081"/>
    </source>
</evidence>
<dbReference type="Gene3D" id="3.60.40.10">
    <property type="entry name" value="PPM-type phosphatase domain"/>
    <property type="match status" value="1"/>
</dbReference>
<dbReference type="GO" id="GO:0005524">
    <property type="term" value="F:ATP binding"/>
    <property type="evidence" value="ECO:0007669"/>
    <property type="project" value="UniProtKB-KW"/>
</dbReference>
<keyword evidence="9" id="KW-0460">Magnesium</keyword>
<evidence type="ECO:0000259" key="17">
    <source>
        <dbReference type="SMART" id="SM00331"/>
    </source>
</evidence>
<evidence type="ECO:0000259" key="16">
    <source>
        <dbReference type="SMART" id="SM00091"/>
    </source>
</evidence>
<evidence type="ECO:0000313" key="18">
    <source>
        <dbReference type="EMBL" id="WTS17116.1"/>
    </source>
</evidence>
<comment type="function">
    <text evidence="13">Primarily acts as an independent SigF regulator that is sensitive to the osmosensory signal, mediating the cross talk of PknD with the SigF regulon. Possesses both phosphatase and kinase activities. The kinase domain functions as a classic anti-sigma factor-like kinase to phosphorylate the anti-anti-sigma factor domain at the canonical regulatory site, and the phosphatase domain antagonizes this activity.</text>
</comment>
<evidence type="ECO:0000256" key="10">
    <source>
        <dbReference type="ARBA" id="ARBA00022912"/>
    </source>
</evidence>
<evidence type="ECO:0000256" key="13">
    <source>
        <dbReference type="ARBA" id="ARBA00056274"/>
    </source>
</evidence>
<evidence type="ECO:0000256" key="7">
    <source>
        <dbReference type="ARBA" id="ARBA00022801"/>
    </source>
</evidence>
<dbReference type="GO" id="GO:0046872">
    <property type="term" value="F:metal ion binding"/>
    <property type="evidence" value="ECO:0007669"/>
    <property type="project" value="UniProtKB-KW"/>
</dbReference>
<accession>A0AAU1UJ59</accession>
<dbReference type="SUPFAM" id="SSF55781">
    <property type="entry name" value="GAF domain-like"/>
    <property type="match status" value="2"/>
</dbReference>
<dbReference type="SUPFAM" id="SSF81606">
    <property type="entry name" value="PP2C-like"/>
    <property type="match status" value="1"/>
</dbReference>
<dbReference type="PANTHER" id="PTHR43156:SF2">
    <property type="entry name" value="STAGE II SPORULATION PROTEIN E"/>
    <property type="match status" value="1"/>
</dbReference>
<dbReference type="InterPro" id="IPR052016">
    <property type="entry name" value="Bact_Sigma-Reg"/>
</dbReference>
<dbReference type="InterPro" id="IPR003018">
    <property type="entry name" value="GAF"/>
</dbReference>
<keyword evidence="8" id="KW-0067">ATP-binding</keyword>
<comment type="catalytic activity">
    <reaction evidence="12">
        <text>O-phospho-L-seryl-[protein] + H2O = L-seryl-[protein] + phosphate</text>
        <dbReference type="Rhea" id="RHEA:20629"/>
        <dbReference type="Rhea" id="RHEA-COMP:9863"/>
        <dbReference type="Rhea" id="RHEA-COMP:11604"/>
        <dbReference type="ChEBI" id="CHEBI:15377"/>
        <dbReference type="ChEBI" id="CHEBI:29999"/>
        <dbReference type="ChEBI" id="CHEBI:43474"/>
        <dbReference type="ChEBI" id="CHEBI:83421"/>
        <dbReference type="EC" id="3.1.3.16"/>
    </reaction>
</comment>
<dbReference type="SUPFAM" id="SSF55785">
    <property type="entry name" value="PYP-like sensor domain (PAS domain)"/>
    <property type="match status" value="1"/>
</dbReference>
<dbReference type="Gene3D" id="3.30.450.40">
    <property type="match status" value="2"/>
</dbReference>
<dbReference type="CDD" id="cd00130">
    <property type="entry name" value="PAS"/>
    <property type="match status" value="1"/>
</dbReference>
<dbReference type="FunFam" id="3.60.40.10:FF:000005">
    <property type="entry name" value="Serine/threonine protein phosphatase"/>
    <property type="match status" value="1"/>
</dbReference>
<dbReference type="EC" id="3.1.3.16" evidence="1"/>
<dbReference type="GO" id="GO:0004722">
    <property type="term" value="F:protein serine/threonine phosphatase activity"/>
    <property type="evidence" value="ECO:0007669"/>
    <property type="project" value="UniProtKB-EC"/>
</dbReference>
<evidence type="ECO:0000256" key="14">
    <source>
        <dbReference type="ARBA" id="ARBA00075117"/>
    </source>
</evidence>
<dbReference type="InterPro" id="IPR001932">
    <property type="entry name" value="PPM-type_phosphatase-like_dom"/>
</dbReference>
<keyword evidence="6" id="KW-0418">Kinase</keyword>
<evidence type="ECO:0000256" key="8">
    <source>
        <dbReference type="ARBA" id="ARBA00022840"/>
    </source>
</evidence>
<evidence type="ECO:0000256" key="4">
    <source>
        <dbReference type="ARBA" id="ARBA00022723"/>
    </source>
</evidence>
<dbReference type="AlphaFoldDB" id="A0AAU1UJ59"/>
<keyword evidence="3" id="KW-0808">Transferase</keyword>